<proteinExistence type="predicted"/>
<organism evidence="1 2">
    <name type="scientific">Plakobranchus ocellatus</name>
    <dbReference type="NCBI Taxonomy" id="259542"/>
    <lineage>
        <taxon>Eukaryota</taxon>
        <taxon>Metazoa</taxon>
        <taxon>Spiralia</taxon>
        <taxon>Lophotrochozoa</taxon>
        <taxon>Mollusca</taxon>
        <taxon>Gastropoda</taxon>
        <taxon>Heterobranchia</taxon>
        <taxon>Euthyneura</taxon>
        <taxon>Panpulmonata</taxon>
        <taxon>Sacoglossa</taxon>
        <taxon>Placobranchoidea</taxon>
        <taxon>Plakobranchidae</taxon>
        <taxon>Plakobranchus</taxon>
    </lineage>
</organism>
<keyword evidence="2" id="KW-1185">Reference proteome</keyword>
<name>A0AAV4APA4_9GAST</name>
<reference evidence="1 2" key="1">
    <citation type="journal article" date="2021" name="Elife">
        <title>Chloroplast acquisition without the gene transfer in kleptoplastic sea slugs, Plakobranchus ocellatus.</title>
        <authorList>
            <person name="Maeda T."/>
            <person name="Takahashi S."/>
            <person name="Yoshida T."/>
            <person name="Shimamura S."/>
            <person name="Takaki Y."/>
            <person name="Nagai Y."/>
            <person name="Toyoda A."/>
            <person name="Suzuki Y."/>
            <person name="Arimoto A."/>
            <person name="Ishii H."/>
            <person name="Satoh N."/>
            <person name="Nishiyama T."/>
            <person name="Hasebe M."/>
            <person name="Maruyama T."/>
            <person name="Minagawa J."/>
            <person name="Obokata J."/>
            <person name="Shigenobu S."/>
        </authorList>
    </citation>
    <scope>NUCLEOTIDE SEQUENCE [LARGE SCALE GENOMIC DNA]</scope>
</reference>
<dbReference type="EMBL" id="BLXT01004113">
    <property type="protein sequence ID" value="GFO09634.1"/>
    <property type="molecule type" value="Genomic_DNA"/>
</dbReference>
<comment type="caution">
    <text evidence="1">The sequence shown here is derived from an EMBL/GenBank/DDBJ whole genome shotgun (WGS) entry which is preliminary data.</text>
</comment>
<accession>A0AAV4APA4</accession>
<gene>
    <name evidence="1" type="ORF">PoB_003613900</name>
</gene>
<dbReference type="AlphaFoldDB" id="A0AAV4APA4"/>
<evidence type="ECO:0000313" key="2">
    <source>
        <dbReference type="Proteomes" id="UP000735302"/>
    </source>
</evidence>
<dbReference type="Proteomes" id="UP000735302">
    <property type="component" value="Unassembled WGS sequence"/>
</dbReference>
<protein>
    <recommendedName>
        <fullName evidence="3">DDE Tnp4 domain-containing protein</fullName>
    </recommendedName>
</protein>
<sequence>MLPNGIIGHMFEPMEGKHHDSALLATNGLIAEVETIDNFSLYGDQAYPLRRTLISPFRDIESPTHKVMNAKPDTKCPSRIIDQERSGLPCSGKGITIPSLSGHRKLFGARELL</sequence>
<evidence type="ECO:0000313" key="1">
    <source>
        <dbReference type="EMBL" id="GFO09634.1"/>
    </source>
</evidence>
<evidence type="ECO:0008006" key="3">
    <source>
        <dbReference type="Google" id="ProtNLM"/>
    </source>
</evidence>